<dbReference type="GO" id="GO:0032993">
    <property type="term" value="C:protein-DNA complex"/>
    <property type="evidence" value="ECO:0007669"/>
    <property type="project" value="TreeGrafter"/>
</dbReference>
<dbReference type="SUPFAM" id="SSF46894">
    <property type="entry name" value="C-terminal effector domain of the bipartite response regulators"/>
    <property type="match status" value="1"/>
</dbReference>
<gene>
    <name evidence="10" type="ORF">EV688_104162</name>
</gene>
<dbReference type="InterPro" id="IPR016032">
    <property type="entry name" value="Sig_transdc_resp-reg_C-effctor"/>
</dbReference>
<reference evidence="10 11" key="1">
    <citation type="submission" date="2019-03" db="EMBL/GenBank/DDBJ databases">
        <title>Genomic Encyclopedia of Type Strains, Phase IV (KMG-IV): sequencing the most valuable type-strain genomes for metagenomic binning, comparative biology and taxonomic classification.</title>
        <authorList>
            <person name="Goeker M."/>
        </authorList>
    </citation>
    <scope>NUCLEOTIDE SEQUENCE [LARGE SCALE GENOMIC DNA]</scope>
    <source>
        <strain evidence="10 11">DSM 23344</strain>
    </source>
</reference>
<keyword evidence="5" id="KW-0804">Transcription</keyword>
<evidence type="ECO:0000259" key="9">
    <source>
        <dbReference type="PROSITE" id="PS51755"/>
    </source>
</evidence>
<dbReference type="Gene3D" id="6.10.250.690">
    <property type="match status" value="1"/>
</dbReference>
<proteinExistence type="predicted"/>
<dbReference type="Proteomes" id="UP000294980">
    <property type="component" value="Unassembled WGS sequence"/>
</dbReference>
<evidence type="ECO:0000256" key="2">
    <source>
        <dbReference type="ARBA" id="ARBA00023012"/>
    </source>
</evidence>
<dbReference type="InterPro" id="IPR001789">
    <property type="entry name" value="Sig_transdc_resp-reg_receiver"/>
</dbReference>
<dbReference type="InterPro" id="IPR039420">
    <property type="entry name" value="WalR-like"/>
</dbReference>
<sequence length="227" mass="25359">MRMLLVEDDDRLRTRLADHFRGNGWAVEEAETVRDADFMAHEVPCDVAIADLGLPDGSGVRLISGWRAAGIDFPVMILTARADWRDKVEGLEAGADDYVTKPFYLEEVEARVQALLRRAVGRRTAAVSYGALAIDFSARQVTLEGRTVELTAFEYNTLAYLAHRADAVVSRSELVEHLYEQDHDRDSNVIEVFVGRLRRKLDPDGALQPIQTVRGAGYRFTLEPSAP</sequence>
<feature type="domain" description="Response regulatory" evidence="8">
    <location>
        <begin position="2"/>
        <end position="116"/>
    </location>
</feature>
<dbReference type="AlphaFoldDB" id="A0A4R2L2C3"/>
<dbReference type="Pfam" id="PF00072">
    <property type="entry name" value="Response_reg"/>
    <property type="match status" value="1"/>
</dbReference>
<dbReference type="GO" id="GO:0000156">
    <property type="term" value="F:phosphorelay response regulator activity"/>
    <property type="evidence" value="ECO:0007669"/>
    <property type="project" value="TreeGrafter"/>
</dbReference>
<evidence type="ECO:0000259" key="8">
    <source>
        <dbReference type="PROSITE" id="PS50110"/>
    </source>
</evidence>
<dbReference type="GO" id="GO:0000976">
    <property type="term" value="F:transcription cis-regulatory region binding"/>
    <property type="evidence" value="ECO:0007669"/>
    <property type="project" value="TreeGrafter"/>
</dbReference>
<dbReference type="Gene3D" id="3.40.50.2300">
    <property type="match status" value="1"/>
</dbReference>
<dbReference type="FunFam" id="1.10.10.10:FF:000005">
    <property type="entry name" value="Two-component system response regulator"/>
    <property type="match status" value="1"/>
</dbReference>
<evidence type="ECO:0000256" key="6">
    <source>
        <dbReference type="PROSITE-ProRule" id="PRU00169"/>
    </source>
</evidence>
<keyword evidence="3" id="KW-0805">Transcription regulation</keyword>
<keyword evidence="11" id="KW-1185">Reference proteome</keyword>
<dbReference type="GO" id="GO:0005829">
    <property type="term" value="C:cytosol"/>
    <property type="evidence" value="ECO:0007669"/>
    <property type="project" value="TreeGrafter"/>
</dbReference>
<dbReference type="SMART" id="SM00862">
    <property type="entry name" value="Trans_reg_C"/>
    <property type="match status" value="1"/>
</dbReference>
<keyword evidence="4 7" id="KW-0238">DNA-binding</keyword>
<comment type="caution">
    <text evidence="10">The sequence shown here is derived from an EMBL/GenBank/DDBJ whole genome shotgun (WGS) entry which is preliminary data.</text>
</comment>
<dbReference type="InterPro" id="IPR011006">
    <property type="entry name" value="CheY-like_superfamily"/>
</dbReference>
<dbReference type="OrthoDB" id="9802426at2"/>
<dbReference type="PANTHER" id="PTHR48111">
    <property type="entry name" value="REGULATOR OF RPOS"/>
    <property type="match status" value="1"/>
</dbReference>
<evidence type="ECO:0000256" key="7">
    <source>
        <dbReference type="PROSITE-ProRule" id="PRU01091"/>
    </source>
</evidence>
<evidence type="ECO:0000313" key="10">
    <source>
        <dbReference type="EMBL" id="TCO76708.1"/>
    </source>
</evidence>
<dbReference type="Pfam" id="PF00486">
    <property type="entry name" value="Trans_reg_C"/>
    <property type="match status" value="1"/>
</dbReference>
<dbReference type="EMBL" id="SLWX01000004">
    <property type="protein sequence ID" value="TCO76708.1"/>
    <property type="molecule type" value="Genomic_DNA"/>
</dbReference>
<organism evidence="10 11">
    <name type="scientific">Chromatocurvus halotolerans</name>
    <dbReference type="NCBI Taxonomy" id="1132028"/>
    <lineage>
        <taxon>Bacteria</taxon>
        <taxon>Pseudomonadati</taxon>
        <taxon>Pseudomonadota</taxon>
        <taxon>Gammaproteobacteria</taxon>
        <taxon>Cellvibrionales</taxon>
        <taxon>Halieaceae</taxon>
        <taxon>Chromatocurvus</taxon>
    </lineage>
</organism>
<dbReference type="PANTHER" id="PTHR48111:SF71">
    <property type="entry name" value="TRANSCRIPTIONAL REGULATORY PROTEIN PHOP"/>
    <property type="match status" value="1"/>
</dbReference>
<dbReference type="CDD" id="cd00383">
    <property type="entry name" value="trans_reg_C"/>
    <property type="match status" value="1"/>
</dbReference>
<dbReference type="Gene3D" id="1.10.10.10">
    <property type="entry name" value="Winged helix-like DNA-binding domain superfamily/Winged helix DNA-binding domain"/>
    <property type="match status" value="1"/>
</dbReference>
<accession>A0A4R2L2C3</accession>
<dbReference type="PROSITE" id="PS50110">
    <property type="entry name" value="RESPONSE_REGULATORY"/>
    <property type="match status" value="1"/>
</dbReference>
<evidence type="ECO:0000256" key="4">
    <source>
        <dbReference type="ARBA" id="ARBA00023125"/>
    </source>
</evidence>
<dbReference type="InterPro" id="IPR036388">
    <property type="entry name" value="WH-like_DNA-bd_sf"/>
</dbReference>
<dbReference type="GO" id="GO:0006355">
    <property type="term" value="P:regulation of DNA-templated transcription"/>
    <property type="evidence" value="ECO:0007669"/>
    <property type="project" value="InterPro"/>
</dbReference>
<dbReference type="RefSeq" id="WP_117315011.1">
    <property type="nucleotide sequence ID" value="NZ_QQSW01000002.1"/>
</dbReference>
<evidence type="ECO:0000313" key="11">
    <source>
        <dbReference type="Proteomes" id="UP000294980"/>
    </source>
</evidence>
<feature type="domain" description="OmpR/PhoB-type" evidence="9">
    <location>
        <begin position="124"/>
        <end position="222"/>
    </location>
</feature>
<evidence type="ECO:0000256" key="3">
    <source>
        <dbReference type="ARBA" id="ARBA00023015"/>
    </source>
</evidence>
<dbReference type="SUPFAM" id="SSF52172">
    <property type="entry name" value="CheY-like"/>
    <property type="match status" value="1"/>
</dbReference>
<feature type="DNA-binding region" description="OmpR/PhoB-type" evidence="7">
    <location>
        <begin position="124"/>
        <end position="222"/>
    </location>
</feature>
<evidence type="ECO:0000256" key="1">
    <source>
        <dbReference type="ARBA" id="ARBA00022553"/>
    </source>
</evidence>
<protein>
    <submittedName>
        <fullName evidence="10">Two-component system response regulator PhoP</fullName>
    </submittedName>
</protein>
<dbReference type="InterPro" id="IPR001867">
    <property type="entry name" value="OmpR/PhoB-type_DNA-bd"/>
</dbReference>
<keyword evidence="2" id="KW-0902">Two-component regulatory system</keyword>
<feature type="modified residue" description="4-aspartylphosphate" evidence="6">
    <location>
        <position position="51"/>
    </location>
</feature>
<dbReference type="SMART" id="SM00448">
    <property type="entry name" value="REC"/>
    <property type="match status" value="1"/>
</dbReference>
<keyword evidence="1 6" id="KW-0597">Phosphoprotein</keyword>
<name>A0A4R2L2C3_9GAMM</name>
<evidence type="ECO:0000256" key="5">
    <source>
        <dbReference type="ARBA" id="ARBA00023163"/>
    </source>
</evidence>
<dbReference type="PROSITE" id="PS51755">
    <property type="entry name" value="OMPR_PHOB"/>
    <property type="match status" value="1"/>
</dbReference>